<dbReference type="Gene3D" id="2.60.120.590">
    <property type="entry name" value="Alpha-ketoglutarate-dependent dioxygenase AlkB-like"/>
    <property type="match status" value="1"/>
</dbReference>
<dbReference type="PANTHER" id="PTHR31212">
    <property type="entry name" value="ALPHA-KETOGLUTARATE-DEPENDENT DIOXYGENASE ALKB HOMOLOG 3"/>
    <property type="match status" value="1"/>
</dbReference>
<dbReference type="RefSeq" id="WP_150220222.1">
    <property type="nucleotide sequence ID" value="NZ_CP029192.1"/>
</dbReference>
<proteinExistence type="predicted"/>
<dbReference type="InterPro" id="IPR032854">
    <property type="entry name" value="ALKBH3"/>
</dbReference>
<dbReference type="SUPFAM" id="SSF51197">
    <property type="entry name" value="Clavaminate synthase-like"/>
    <property type="match status" value="1"/>
</dbReference>
<feature type="domain" description="Fe2OG dioxygenase" evidence="1">
    <location>
        <begin position="109"/>
        <end position="207"/>
    </location>
</feature>
<accession>A0A5P2C5W5</accession>
<dbReference type="InterPro" id="IPR027450">
    <property type="entry name" value="AlkB-like"/>
</dbReference>
<reference evidence="2 3" key="1">
    <citation type="submission" date="2018-05" db="EMBL/GenBank/DDBJ databases">
        <title>Streptomyces venezuelae.</title>
        <authorList>
            <person name="Kim W."/>
            <person name="Lee N."/>
            <person name="Cho B.-K."/>
        </authorList>
    </citation>
    <scope>NUCLEOTIDE SEQUENCE [LARGE SCALE GENOMIC DNA]</scope>
    <source>
        <strain evidence="2 3">ATCC 14584</strain>
    </source>
</reference>
<dbReference type="PANTHER" id="PTHR31212:SF4">
    <property type="entry name" value="ALPHA-KETOGLUTARATE-DEPENDENT DIOXYGENASE ALKB HOMOLOG 3"/>
    <property type="match status" value="1"/>
</dbReference>
<sequence length="209" mass="23013">MATHQLQGSLFDQSDDVRLGSLAGIRRTVLGDGAWIDLLPGWLSGADALFEQLAAEVPWKAERRQMYERVVDVPRLLAFYGAGEPLPHTVLDEARWNLSEHYADELGEPFTTAGLCHYRDGRDSVAWHGDRIGRGARENTMVAILSVGDPRDLLLRPRCGGATVRQPLGHGDLIVMGGSCQRTWEHAVPKSARASGGRISIQFRPHGVR</sequence>
<dbReference type="GO" id="GO:0006307">
    <property type="term" value="P:DNA alkylation repair"/>
    <property type="evidence" value="ECO:0007669"/>
    <property type="project" value="InterPro"/>
</dbReference>
<evidence type="ECO:0000259" key="1">
    <source>
        <dbReference type="PROSITE" id="PS51471"/>
    </source>
</evidence>
<name>A0A5P2C5W5_STRVZ</name>
<evidence type="ECO:0000313" key="2">
    <source>
        <dbReference type="EMBL" id="QES38022.1"/>
    </source>
</evidence>
<dbReference type="Proteomes" id="UP000322927">
    <property type="component" value="Chromosome"/>
</dbReference>
<dbReference type="OrthoDB" id="190276at2"/>
<organism evidence="2 3">
    <name type="scientific">Streptomyces venezuelae</name>
    <dbReference type="NCBI Taxonomy" id="54571"/>
    <lineage>
        <taxon>Bacteria</taxon>
        <taxon>Bacillati</taxon>
        <taxon>Actinomycetota</taxon>
        <taxon>Actinomycetes</taxon>
        <taxon>Kitasatosporales</taxon>
        <taxon>Streptomycetaceae</taxon>
        <taxon>Streptomyces</taxon>
    </lineage>
</organism>
<keyword evidence="2" id="KW-0223">Dioxygenase</keyword>
<gene>
    <name evidence="2" type="ORF">DEJ48_35535</name>
</gene>
<dbReference type="AlphaFoldDB" id="A0A5P2C5W5"/>
<dbReference type="InterPro" id="IPR037151">
    <property type="entry name" value="AlkB-like_sf"/>
</dbReference>
<protein>
    <submittedName>
        <fullName evidence="2">Alpha-ketoglutarate-dependent dioxygenase AlkB</fullName>
    </submittedName>
</protein>
<evidence type="ECO:0000313" key="3">
    <source>
        <dbReference type="Proteomes" id="UP000322927"/>
    </source>
</evidence>
<dbReference type="GO" id="GO:0051213">
    <property type="term" value="F:dioxygenase activity"/>
    <property type="evidence" value="ECO:0007669"/>
    <property type="project" value="UniProtKB-KW"/>
</dbReference>
<dbReference type="PROSITE" id="PS51471">
    <property type="entry name" value="FE2OG_OXY"/>
    <property type="match status" value="1"/>
</dbReference>
<keyword evidence="2" id="KW-0560">Oxidoreductase</keyword>
<dbReference type="InterPro" id="IPR005123">
    <property type="entry name" value="Oxoglu/Fe-dep_dioxygenase_dom"/>
</dbReference>
<dbReference type="Pfam" id="PF13532">
    <property type="entry name" value="2OG-FeII_Oxy_2"/>
    <property type="match status" value="1"/>
</dbReference>
<dbReference type="EMBL" id="CP029192">
    <property type="protein sequence ID" value="QES38022.1"/>
    <property type="molecule type" value="Genomic_DNA"/>
</dbReference>
<dbReference type="FunFam" id="2.60.120.590:FF:000011">
    <property type="entry name" value="Alpha-ketoglutarate-dependent dioxygenase AlkB"/>
    <property type="match status" value="1"/>
</dbReference>